<dbReference type="SUPFAM" id="SSF53098">
    <property type="entry name" value="Ribonuclease H-like"/>
    <property type="match status" value="1"/>
</dbReference>
<dbReference type="PANTHER" id="PTHR45913">
    <property type="entry name" value="EPM2A-INTERACTING PROTEIN 1"/>
    <property type="match status" value="1"/>
</dbReference>
<sequence>MRRTEEICSIPLRAATLSGRESVSARYTEDTCSFGCTYKFSNLQVGINNSFVALYKGDDDIPNFMDYHCIIHTQVLYSKVLKFDHVMDVALKIVNSIRSKSLSRRQFRALLKECGDEHSELLLHTDVRWLSRATFLTRFRELLPQICSYLQTKGDSYPQLNDQEWLLDLVFFCDVTEKLHQLNLQLQGKGKTIIDMISILKSFKEKLNMLAMQLKRRDLKYYQNLADESKNKKNLTYNKYTDITALLLKEFERRFLTLSELEVIASFLSCPFNDIDVESVAQKLNNFLGTTCDINLKSLVSDCNFWKLINKDKYPNIWTIVARFNPFFGSTS</sequence>
<dbReference type="AlphaFoldDB" id="A0A8K0DB25"/>
<accession>A0A8K0DB25</accession>
<keyword evidence="2" id="KW-1185">Reference proteome</keyword>
<dbReference type="Proteomes" id="UP000801492">
    <property type="component" value="Unassembled WGS sequence"/>
</dbReference>
<name>A0A8K0DB25_IGNLU</name>
<dbReference type="InterPro" id="IPR012337">
    <property type="entry name" value="RNaseH-like_sf"/>
</dbReference>
<proteinExistence type="predicted"/>
<evidence type="ECO:0000313" key="1">
    <source>
        <dbReference type="EMBL" id="KAF2902783.1"/>
    </source>
</evidence>
<dbReference type="EMBL" id="VTPC01001190">
    <property type="protein sequence ID" value="KAF2902783.1"/>
    <property type="molecule type" value="Genomic_DNA"/>
</dbReference>
<reference evidence="1" key="1">
    <citation type="submission" date="2019-08" db="EMBL/GenBank/DDBJ databases">
        <title>The genome of the North American firefly Photinus pyralis.</title>
        <authorList>
            <consortium name="Photinus pyralis genome working group"/>
            <person name="Fallon T.R."/>
            <person name="Sander Lower S.E."/>
            <person name="Weng J.-K."/>
        </authorList>
    </citation>
    <scope>NUCLEOTIDE SEQUENCE</scope>
    <source>
        <strain evidence="1">TRF0915ILg1</strain>
        <tissue evidence="1">Whole body</tissue>
    </source>
</reference>
<gene>
    <name evidence="1" type="ORF">ILUMI_03411</name>
</gene>
<dbReference type="OrthoDB" id="6743767at2759"/>
<comment type="caution">
    <text evidence="1">The sequence shown here is derived from an EMBL/GenBank/DDBJ whole genome shotgun (WGS) entry which is preliminary data.</text>
</comment>
<protein>
    <submittedName>
        <fullName evidence="1">Uncharacterized protein</fullName>
    </submittedName>
</protein>
<dbReference type="PANTHER" id="PTHR45913:SF21">
    <property type="entry name" value="DUF4371 DOMAIN-CONTAINING PROTEIN"/>
    <property type="match status" value="1"/>
</dbReference>
<evidence type="ECO:0000313" key="2">
    <source>
        <dbReference type="Proteomes" id="UP000801492"/>
    </source>
</evidence>
<organism evidence="1 2">
    <name type="scientific">Ignelater luminosus</name>
    <name type="common">Cucubano</name>
    <name type="synonym">Pyrophorus luminosus</name>
    <dbReference type="NCBI Taxonomy" id="2038154"/>
    <lineage>
        <taxon>Eukaryota</taxon>
        <taxon>Metazoa</taxon>
        <taxon>Ecdysozoa</taxon>
        <taxon>Arthropoda</taxon>
        <taxon>Hexapoda</taxon>
        <taxon>Insecta</taxon>
        <taxon>Pterygota</taxon>
        <taxon>Neoptera</taxon>
        <taxon>Endopterygota</taxon>
        <taxon>Coleoptera</taxon>
        <taxon>Polyphaga</taxon>
        <taxon>Elateriformia</taxon>
        <taxon>Elateroidea</taxon>
        <taxon>Elateridae</taxon>
        <taxon>Agrypninae</taxon>
        <taxon>Pyrophorini</taxon>
        <taxon>Ignelater</taxon>
    </lineage>
</organism>